<feature type="transmembrane region" description="Helical" evidence="6">
    <location>
        <begin position="160"/>
        <end position="182"/>
    </location>
</feature>
<keyword evidence="2" id="KW-0813">Transport</keyword>
<dbReference type="Gene3D" id="1.20.1250.20">
    <property type="entry name" value="MFS general substrate transporter like domains"/>
    <property type="match status" value="1"/>
</dbReference>
<evidence type="ECO:0000256" key="6">
    <source>
        <dbReference type="SAM" id="Phobius"/>
    </source>
</evidence>
<feature type="transmembrane region" description="Helical" evidence="6">
    <location>
        <begin position="67"/>
        <end position="88"/>
    </location>
</feature>
<sequence length="482" mass="54047">MSDSTSSTRVLHDKEKKADVITPKTEWASLWISGIIQFFCAIQFTIYFSSLWPYLQQLDPASTESQFGHITAIYSLGQGSSLMVYGIWSKKAQNTSLPVLTGIFMMALGNAVYLLIPIFGIQPYAGMMASRLIMGLGAGIISPLRAYAIQASTKDDRSRAISLNTGGFCLGLLAGPALQILFTPLGYPGIRLFWNFSANIYTGPAIMGILVNLFSAEHERFFALPKYDIIGALICIFSRFVQMFVITNLETIGSPLTMTVFAWTREKAVYYNSMMHIGFGLIGLVYYGANTIWDFSKHLNHRLWTIYGVLLVTLFHLLTYPWWFLPGSIQYQKEYDLVNGTLVKITEPVGCRPTFDWCATTPPINVYVYVFSYIFLIGLAFPIINVTMTVVYSDVIGPRDQGTMQGIILLAGSMARLMGPLFVASFFESSGMKLPWIIEIAMSIGCAMLWIIYYKRMVPLKHGNELKAGDHYKNKFGKVERF</sequence>
<feature type="transmembrane region" description="Helical" evidence="6">
    <location>
        <begin position="370"/>
        <end position="395"/>
    </location>
</feature>
<dbReference type="InterPro" id="IPR011701">
    <property type="entry name" value="MFS"/>
</dbReference>
<organism evidence="7 8">
    <name type="scientific">Mesorhabditis spiculigera</name>
    <dbReference type="NCBI Taxonomy" id="96644"/>
    <lineage>
        <taxon>Eukaryota</taxon>
        <taxon>Metazoa</taxon>
        <taxon>Ecdysozoa</taxon>
        <taxon>Nematoda</taxon>
        <taxon>Chromadorea</taxon>
        <taxon>Rhabditida</taxon>
        <taxon>Rhabditina</taxon>
        <taxon>Rhabditomorpha</taxon>
        <taxon>Rhabditoidea</taxon>
        <taxon>Rhabditidae</taxon>
        <taxon>Mesorhabditinae</taxon>
        <taxon>Mesorhabditis</taxon>
    </lineage>
</organism>
<dbReference type="EMBL" id="CATQJA010002609">
    <property type="protein sequence ID" value="CAJ0572933.1"/>
    <property type="molecule type" value="Genomic_DNA"/>
</dbReference>
<dbReference type="PANTHER" id="PTHR23510:SF3">
    <property type="entry name" value="MAJOR FACILITATOR SUPERFAMILY DOMAIN-CONTAINING PROTEIN 8"/>
    <property type="match status" value="1"/>
</dbReference>
<reference evidence="7" key="1">
    <citation type="submission" date="2023-06" db="EMBL/GenBank/DDBJ databases">
        <authorList>
            <person name="Delattre M."/>
        </authorList>
    </citation>
    <scope>NUCLEOTIDE SEQUENCE</scope>
    <source>
        <strain evidence="7">AF72</strain>
    </source>
</reference>
<dbReference type="AlphaFoldDB" id="A0AA36CRY5"/>
<evidence type="ECO:0008006" key="9">
    <source>
        <dbReference type="Google" id="ProtNLM"/>
    </source>
</evidence>
<evidence type="ECO:0000256" key="2">
    <source>
        <dbReference type="ARBA" id="ARBA00022448"/>
    </source>
</evidence>
<gene>
    <name evidence="7" type="ORF">MSPICULIGERA_LOCUS11306</name>
</gene>
<name>A0AA36CRY5_9BILA</name>
<dbReference type="SUPFAM" id="SSF103473">
    <property type="entry name" value="MFS general substrate transporter"/>
    <property type="match status" value="1"/>
</dbReference>
<comment type="subcellular location">
    <subcellularLocation>
        <location evidence="1">Endomembrane system</location>
        <topology evidence="1">Multi-pass membrane protein</topology>
    </subcellularLocation>
</comment>
<dbReference type="InterPro" id="IPR051068">
    <property type="entry name" value="MFS_Domain-Containing_Protein"/>
</dbReference>
<dbReference type="GO" id="GO:0022857">
    <property type="term" value="F:transmembrane transporter activity"/>
    <property type="evidence" value="ECO:0007669"/>
    <property type="project" value="InterPro"/>
</dbReference>
<dbReference type="Pfam" id="PF07690">
    <property type="entry name" value="MFS_1"/>
    <property type="match status" value="2"/>
</dbReference>
<feature type="transmembrane region" description="Helical" evidence="6">
    <location>
        <begin position="433"/>
        <end position="454"/>
    </location>
</feature>
<feature type="transmembrane region" description="Helical" evidence="6">
    <location>
        <begin position="128"/>
        <end position="148"/>
    </location>
</feature>
<keyword evidence="3 6" id="KW-0812">Transmembrane</keyword>
<dbReference type="InterPro" id="IPR036259">
    <property type="entry name" value="MFS_trans_sf"/>
</dbReference>
<dbReference type="GO" id="GO:0005765">
    <property type="term" value="C:lysosomal membrane"/>
    <property type="evidence" value="ECO:0007669"/>
    <property type="project" value="TreeGrafter"/>
</dbReference>
<dbReference type="Proteomes" id="UP001177023">
    <property type="component" value="Unassembled WGS sequence"/>
</dbReference>
<comment type="caution">
    <text evidence="7">The sequence shown here is derived from an EMBL/GenBank/DDBJ whole genome shotgun (WGS) entry which is preliminary data.</text>
</comment>
<dbReference type="CDD" id="cd17326">
    <property type="entry name" value="MFS_MFSD8"/>
    <property type="match status" value="1"/>
</dbReference>
<dbReference type="GO" id="GO:0012505">
    <property type="term" value="C:endomembrane system"/>
    <property type="evidence" value="ECO:0007669"/>
    <property type="project" value="UniProtKB-SubCell"/>
</dbReference>
<accession>A0AA36CRY5</accession>
<evidence type="ECO:0000256" key="3">
    <source>
        <dbReference type="ARBA" id="ARBA00022692"/>
    </source>
</evidence>
<protein>
    <recommendedName>
        <fullName evidence="9">Major facilitator superfamily (MFS) profile domain-containing protein</fullName>
    </recommendedName>
</protein>
<feature type="transmembrane region" description="Helical" evidence="6">
    <location>
        <begin position="194"/>
        <end position="215"/>
    </location>
</feature>
<evidence type="ECO:0000313" key="7">
    <source>
        <dbReference type="EMBL" id="CAJ0572933.1"/>
    </source>
</evidence>
<feature type="transmembrane region" description="Helical" evidence="6">
    <location>
        <begin position="227"/>
        <end position="249"/>
    </location>
</feature>
<evidence type="ECO:0000313" key="8">
    <source>
        <dbReference type="Proteomes" id="UP001177023"/>
    </source>
</evidence>
<feature type="non-terminal residue" evidence="7">
    <location>
        <position position="1"/>
    </location>
</feature>
<keyword evidence="8" id="KW-1185">Reference proteome</keyword>
<keyword evidence="5 6" id="KW-0472">Membrane</keyword>
<keyword evidence="4 6" id="KW-1133">Transmembrane helix</keyword>
<evidence type="ECO:0000256" key="5">
    <source>
        <dbReference type="ARBA" id="ARBA00023136"/>
    </source>
</evidence>
<evidence type="ECO:0000256" key="4">
    <source>
        <dbReference type="ARBA" id="ARBA00022989"/>
    </source>
</evidence>
<feature type="transmembrane region" description="Helical" evidence="6">
    <location>
        <begin position="407"/>
        <end position="427"/>
    </location>
</feature>
<feature type="transmembrane region" description="Helical" evidence="6">
    <location>
        <begin position="100"/>
        <end position="122"/>
    </location>
</feature>
<feature type="transmembrane region" description="Helical" evidence="6">
    <location>
        <begin position="30"/>
        <end position="55"/>
    </location>
</feature>
<feature type="transmembrane region" description="Helical" evidence="6">
    <location>
        <begin position="269"/>
        <end position="289"/>
    </location>
</feature>
<feature type="transmembrane region" description="Helical" evidence="6">
    <location>
        <begin position="301"/>
        <end position="323"/>
    </location>
</feature>
<dbReference type="PANTHER" id="PTHR23510">
    <property type="entry name" value="INNER MEMBRANE TRANSPORT PROTEIN YAJR"/>
    <property type="match status" value="1"/>
</dbReference>
<evidence type="ECO:0000256" key="1">
    <source>
        <dbReference type="ARBA" id="ARBA00004127"/>
    </source>
</evidence>
<proteinExistence type="predicted"/>